<feature type="transmembrane region" description="Helical" evidence="3">
    <location>
        <begin position="120"/>
        <end position="141"/>
    </location>
</feature>
<dbReference type="InterPro" id="IPR011990">
    <property type="entry name" value="TPR-like_helical_dom_sf"/>
</dbReference>
<accession>A0ABU8EY59</accession>
<keyword evidence="3" id="KW-0812">Transmembrane</keyword>
<dbReference type="InterPro" id="IPR016032">
    <property type="entry name" value="Sig_transdc_resp-reg_C-effctor"/>
</dbReference>
<dbReference type="SUPFAM" id="SSF46894">
    <property type="entry name" value="C-terminal effector domain of the bipartite response regulators"/>
    <property type="match status" value="1"/>
</dbReference>
<evidence type="ECO:0000313" key="6">
    <source>
        <dbReference type="Proteomes" id="UP001382455"/>
    </source>
</evidence>
<dbReference type="InterPro" id="IPR036388">
    <property type="entry name" value="WH-like_DNA-bd_sf"/>
</dbReference>
<reference evidence="5 6" key="1">
    <citation type="submission" date="2023-12" db="EMBL/GenBank/DDBJ databases">
        <title>Friends and Foes: Symbiotic and Algicidal bacterial influence on Karenia brevis blooms.</title>
        <authorList>
            <person name="Fei C."/>
            <person name="Mohamed A.R."/>
            <person name="Booker A."/>
            <person name="Arshad M."/>
            <person name="Klass S."/>
            <person name="Ahn S."/>
            <person name="Gilbert P.M."/>
            <person name="Heil C.A."/>
            <person name="Martinez J.M."/>
            <person name="Amin S.A."/>
        </authorList>
    </citation>
    <scope>NUCLEOTIDE SEQUENCE [LARGE SCALE GENOMIC DNA]</scope>
    <source>
        <strain evidence="5 6">CE15</strain>
    </source>
</reference>
<keyword evidence="1 2" id="KW-0238">DNA-binding</keyword>
<dbReference type="Gene3D" id="1.10.10.10">
    <property type="entry name" value="Winged helix-like DNA-binding domain superfamily/Winged helix DNA-binding domain"/>
    <property type="match status" value="1"/>
</dbReference>
<dbReference type="EMBL" id="JBAWKS010000002">
    <property type="protein sequence ID" value="MEI4551141.1"/>
    <property type="molecule type" value="Genomic_DNA"/>
</dbReference>
<evidence type="ECO:0000313" key="5">
    <source>
        <dbReference type="EMBL" id="MEI4551141.1"/>
    </source>
</evidence>
<gene>
    <name evidence="5" type="ORF">WAE96_15820</name>
</gene>
<dbReference type="SMART" id="SM00862">
    <property type="entry name" value="Trans_reg_C"/>
    <property type="match status" value="1"/>
</dbReference>
<dbReference type="CDD" id="cd00383">
    <property type="entry name" value="trans_reg_C"/>
    <property type="match status" value="1"/>
</dbReference>
<dbReference type="SUPFAM" id="SSF48452">
    <property type="entry name" value="TPR-like"/>
    <property type="match status" value="1"/>
</dbReference>
<proteinExistence type="predicted"/>
<dbReference type="Gene3D" id="1.25.40.10">
    <property type="entry name" value="Tetratricopeptide repeat domain"/>
    <property type="match status" value="1"/>
</dbReference>
<organism evidence="5 6">
    <name type="scientific">Pseudoalteromonas spongiae</name>
    <dbReference type="NCBI Taxonomy" id="298657"/>
    <lineage>
        <taxon>Bacteria</taxon>
        <taxon>Pseudomonadati</taxon>
        <taxon>Pseudomonadota</taxon>
        <taxon>Gammaproteobacteria</taxon>
        <taxon>Alteromonadales</taxon>
        <taxon>Pseudoalteromonadaceae</taxon>
        <taxon>Pseudoalteromonas</taxon>
    </lineage>
</organism>
<feature type="domain" description="OmpR/PhoB-type" evidence="4">
    <location>
        <begin position="1"/>
        <end position="99"/>
    </location>
</feature>
<keyword evidence="3" id="KW-1133">Transmembrane helix</keyword>
<name>A0ABU8EY59_9GAMM</name>
<evidence type="ECO:0000256" key="1">
    <source>
        <dbReference type="ARBA" id="ARBA00023125"/>
    </source>
</evidence>
<comment type="caution">
    <text evidence="5">The sequence shown here is derived from an EMBL/GenBank/DDBJ whole genome shotgun (WGS) entry which is preliminary data.</text>
</comment>
<dbReference type="Proteomes" id="UP001382455">
    <property type="component" value="Unassembled WGS sequence"/>
</dbReference>
<dbReference type="RefSeq" id="WP_336436168.1">
    <property type="nucleotide sequence ID" value="NZ_JBAWKS010000002.1"/>
</dbReference>
<evidence type="ECO:0000256" key="2">
    <source>
        <dbReference type="PROSITE-ProRule" id="PRU01091"/>
    </source>
</evidence>
<evidence type="ECO:0000259" key="4">
    <source>
        <dbReference type="PROSITE" id="PS51755"/>
    </source>
</evidence>
<evidence type="ECO:0000256" key="3">
    <source>
        <dbReference type="SAM" id="Phobius"/>
    </source>
</evidence>
<feature type="DNA-binding region" description="OmpR/PhoB-type" evidence="2">
    <location>
        <begin position="1"/>
        <end position="99"/>
    </location>
</feature>
<sequence length="516" mass="58500">MACYKLGDDLMLDVTKRSLTKSGIEVDLSELSYRLLKCLVEHAPHLVSHQELLEQVWQGTVVSDDTIKKRVSRLREVIQKAAQKNSIVAERGLGYRFTLEITPLSPPIHTLSSAFKYSKYVVFALIASLIFAVVLISNIVVSKPDMNSVAGQIDATDTQQLLSEVSQYLSLRDEQDINRGILRLEQLLEQFPNTPAVLCALSDLYLIKYQLYEPTDKTLQYALNYAKAAAKYNPTEAWTYVTLANAKILSGQITVALEQIDKANKLAPNWVDVYVTQAKAYRLRGETSNAWNSIQIAYSKQPDNPYVRLERANVLITKNMFSWAEKNITELLLELNSDPFVRIAKTELLLASKQYLAALDWQTQLHSEFPESFQVTFLNAITNDLNGKPDLADRDFKYLANRATIFSSISQLFLALRGHSNNTLLDNKMNELSISYLENALYPLTLGESKQFLVQLEAAIEHNFATEYFLQMPRVQTAVLNGPNETLNTHATFSQIKESLYIMNQQKRIKRVPIKS</sequence>
<dbReference type="PROSITE" id="PS51755">
    <property type="entry name" value="OMPR_PHOB"/>
    <property type="match status" value="1"/>
</dbReference>
<dbReference type="InterPro" id="IPR001867">
    <property type="entry name" value="OmpR/PhoB-type_DNA-bd"/>
</dbReference>
<keyword evidence="3" id="KW-0472">Membrane</keyword>
<keyword evidence="6" id="KW-1185">Reference proteome</keyword>
<protein>
    <submittedName>
        <fullName evidence="5">Winged helix-turn-helix domain-containing protein</fullName>
    </submittedName>
</protein>
<dbReference type="Pfam" id="PF00486">
    <property type="entry name" value="Trans_reg_C"/>
    <property type="match status" value="1"/>
</dbReference>